<reference evidence="2 3" key="1">
    <citation type="journal article" date="2014" name="Genome Biol. Evol.">
        <title>The secreted proteins of Achlya hypogyna and Thraustotheca clavata identify the ancestral oomycete secretome and reveal gene acquisitions by horizontal gene transfer.</title>
        <authorList>
            <person name="Misner I."/>
            <person name="Blouin N."/>
            <person name="Leonard G."/>
            <person name="Richards T.A."/>
            <person name="Lane C.E."/>
        </authorList>
    </citation>
    <scope>NUCLEOTIDE SEQUENCE [LARGE SCALE GENOMIC DNA]</scope>
    <source>
        <strain evidence="2 3">ATCC 48635</strain>
    </source>
</reference>
<feature type="transmembrane region" description="Helical" evidence="1">
    <location>
        <begin position="80"/>
        <end position="103"/>
    </location>
</feature>
<dbReference type="OrthoDB" id="75845at2759"/>
<evidence type="ECO:0000313" key="2">
    <source>
        <dbReference type="EMBL" id="OQR89394.1"/>
    </source>
</evidence>
<feature type="transmembrane region" description="Helical" evidence="1">
    <location>
        <begin position="115"/>
        <end position="137"/>
    </location>
</feature>
<accession>A0A1V9YU88</accession>
<comment type="caution">
    <text evidence="2">The sequence shown here is derived from an EMBL/GenBank/DDBJ whole genome shotgun (WGS) entry which is preliminary data.</text>
</comment>
<keyword evidence="1" id="KW-0812">Transmembrane</keyword>
<sequence length="316" mass="35302">MTWKCQSLMVTNSAVLWAMCIYLVALQFIFLRHSRICAVPVYMSKNVVGLAILGVAFYGNENLQSLTTFLIQNPVGNFPSLFYALCGPAQVASIVGIMTGTLIQIWFNPLVVTETWIVMAFSIINWIIVFVLEGFVFPYQNENLPATCGLRTSTSCFQYSAIPRTYYLSAIISGAIVIVAIGVIYFHSRRHSSMIPIPPTNSALLYLNVPDFATIATSTAGCVIVNSEGVAGIDEGILLIKNMLHVSDTVMTRSSNVQYELIFRFTPWFLKRLFSESVGSILVYQVHEGKITRQFDHKMLHEMDIGRMGRVTGYLF</sequence>
<keyword evidence="1" id="KW-1133">Transmembrane helix</keyword>
<feature type="transmembrane region" description="Helical" evidence="1">
    <location>
        <begin position="43"/>
        <end position="60"/>
    </location>
</feature>
<organism evidence="2 3">
    <name type="scientific">Achlya hypogyna</name>
    <name type="common">Oomycete</name>
    <name type="synonym">Protoachlya hypogyna</name>
    <dbReference type="NCBI Taxonomy" id="1202772"/>
    <lineage>
        <taxon>Eukaryota</taxon>
        <taxon>Sar</taxon>
        <taxon>Stramenopiles</taxon>
        <taxon>Oomycota</taxon>
        <taxon>Saprolegniomycetes</taxon>
        <taxon>Saprolegniales</taxon>
        <taxon>Achlyaceae</taxon>
        <taxon>Achlya</taxon>
    </lineage>
</organism>
<keyword evidence="3" id="KW-1185">Reference proteome</keyword>
<keyword evidence="1" id="KW-0472">Membrane</keyword>
<name>A0A1V9YU88_ACHHY</name>
<feature type="transmembrane region" description="Helical" evidence="1">
    <location>
        <begin position="14"/>
        <end position="31"/>
    </location>
</feature>
<dbReference type="Proteomes" id="UP000243579">
    <property type="component" value="Unassembled WGS sequence"/>
</dbReference>
<feature type="transmembrane region" description="Helical" evidence="1">
    <location>
        <begin position="166"/>
        <end position="186"/>
    </location>
</feature>
<gene>
    <name evidence="2" type="ORF">ACHHYP_06311</name>
</gene>
<proteinExistence type="predicted"/>
<evidence type="ECO:0000256" key="1">
    <source>
        <dbReference type="SAM" id="Phobius"/>
    </source>
</evidence>
<protein>
    <submittedName>
        <fullName evidence="2">Uncharacterized protein</fullName>
    </submittedName>
</protein>
<dbReference type="AlphaFoldDB" id="A0A1V9YU88"/>
<evidence type="ECO:0000313" key="3">
    <source>
        <dbReference type="Proteomes" id="UP000243579"/>
    </source>
</evidence>
<dbReference type="EMBL" id="JNBR01000834">
    <property type="protein sequence ID" value="OQR89394.1"/>
    <property type="molecule type" value="Genomic_DNA"/>
</dbReference>